<dbReference type="NCBIfam" id="TIGR02543">
    <property type="entry name" value="List_Bact_rpt"/>
    <property type="match status" value="1"/>
</dbReference>
<evidence type="ECO:0000256" key="5">
    <source>
        <dbReference type="SAM" id="Phobius"/>
    </source>
</evidence>
<organism evidence="8 10">
    <name type="scientific">Bifidobacterium saimiriisciurei</name>
    <dbReference type="NCBI Taxonomy" id="2661627"/>
    <lineage>
        <taxon>Bacteria</taxon>
        <taxon>Bacillati</taxon>
        <taxon>Actinomycetota</taxon>
        <taxon>Actinomycetes</taxon>
        <taxon>Bifidobacteriales</taxon>
        <taxon>Bifidobacteriaceae</taxon>
        <taxon>Bifidobacterium</taxon>
    </lineage>
</organism>
<dbReference type="InterPro" id="IPR042229">
    <property type="entry name" value="Listeria/Bacterioides_rpt_sf"/>
</dbReference>
<keyword evidence="3" id="KW-0456">Lyase</keyword>
<feature type="chain" id="PRO_5045033895" description="Alginate lyase domain-containing protein" evidence="6">
    <location>
        <begin position="30"/>
        <end position="1020"/>
    </location>
</feature>
<evidence type="ECO:0000256" key="6">
    <source>
        <dbReference type="SAM" id="SignalP"/>
    </source>
</evidence>
<keyword evidence="2 6" id="KW-0732">Signal</keyword>
<dbReference type="Gene3D" id="2.60.40.4270">
    <property type="entry name" value="Listeria-Bacteroides repeat domain"/>
    <property type="match status" value="1"/>
</dbReference>
<evidence type="ECO:0000256" key="1">
    <source>
        <dbReference type="ARBA" id="ARBA00004196"/>
    </source>
</evidence>
<evidence type="ECO:0000256" key="2">
    <source>
        <dbReference type="ARBA" id="ARBA00022729"/>
    </source>
</evidence>
<feature type="signal peptide" evidence="6">
    <location>
        <begin position="1"/>
        <end position="29"/>
    </location>
</feature>
<evidence type="ECO:0000313" key="10">
    <source>
        <dbReference type="Proteomes" id="UP000475155"/>
    </source>
</evidence>
<evidence type="ECO:0000256" key="3">
    <source>
        <dbReference type="ARBA" id="ARBA00023239"/>
    </source>
</evidence>
<dbReference type="CDD" id="cd00257">
    <property type="entry name" value="beta-trefoil_FSCN-like"/>
    <property type="match status" value="1"/>
</dbReference>
<dbReference type="Pfam" id="PF05426">
    <property type="entry name" value="Alginate_lyase"/>
    <property type="match status" value="1"/>
</dbReference>
<accession>A0ABX0C5V9</accession>
<sequence length="1020" mass="110021">MTQLSLWRRAGRAGIAAAISTAMAISALAAGGSMANASEAVTPRIGAPTASSVTPDPDGTVIQTARIKGSDGGYLAVRQNDGAVYSTKDASEASVFNVIEYKYKYQDYVTGTDTIPAETFGSMVTTYSFQDTRSGQYLTIQNYREKNTVAAKYYNDDPTWGSTVYDIYATAGYVGYNERFYMDQDTADGSWAITTHMNSERDIKPGDESDGKSFAKYQTKLSGTRFVTFNTEASTPDKAPYRVTFEKADPQSKIVADNETRDFTHPGIALSATDLDTMKAHVSKGEQPWKGDFEKLLADSHTTDGPKGQNYTEIGRGSYTTWDAPRRDQFDNDAQTAYNNALAWAVTGEAKYGDKAAATITNWTHLKAFNGRDRILGASIGTYRLLAAAEIVTYYDGGYAGFTKDAQTALKNEMLDVFYPVIRDGSAPMLANGSWDDSSIMTMMAIGVYTENAHIYNRAVTMYQDIHVNGSIAAYINDEGVTQEAGRDMDHAQLPIAWMAQICLTAEKQGDASLWGLYDNRLAKAMNWYAKYNLGHDDVPYSIVDNIYHLRGPFAYWDKINTWINVSYRGFLAPTFETAYAHYRNVEGVDTTWMEKAARAMRPEGYSTLDFLNYSTLTNYNGEATTPRTFIQLRTSEKPWYQNTWDEVNAYRPGSDELPSGVDQTLNSFFSVNKDGTLAITSKWEKAPLFEVIKNADGTYSLLATQNGKYLSVTDEADGADLVVKASASTIGDNEKFAISGIGGPGATISSPSHDNRQLTITPKSSKDPAGTSPKLVLGAAGVKGSFGLMRQASDITVKFDANGGSEVASQTVQWNDPVSEPKAPTRAGYTFTGWYSDAGLTQAWDFKTAKATGDTTLHAGWAKQAAGVDKAGLIAMVNKYAGVKQGDYTDASWTKFQDALAKARKALDGATTQAQVDQASKELDAAYKALAVKPGNGQQQGNAGGSQKPGNSGQQAADGGSSPKPTNTNASNANADNGGKTSTNGGALGHTGTAVAGLVTALVLLTGAGTAFVIRRRRA</sequence>
<keyword evidence="5" id="KW-0472">Membrane</keyword>
<feature type="transmembrane region" description="Helical" evidence="5">
    <location>
        <begin position="995"/>
        <end position="1015"/>
    </location>
</feature>
<feature type="compositionally biased region" description="Low complexity" evidence="4">
    <location>
        <begin position="967"/>
        <end position="978"/>
    </location>
</feature>
<dbReference type="InterPro" id="IPR008999">
    <property type="entry name" value="Actin-crosslinking"/>
</dbReference>
<dbReference type="Pfam" id="PF09479">
    <property type="entry name" value="Flg_new"/>
    <property type="match status" value="1"/>
</dbReference>
<dbReference type="SUPFAM" id="SSF48230">
    <property type="entry name" value="Chondroitin AC/alginate lyase"/>
    <property type="match status" value="1"/>
</dbReference>
<evidence type="ECO:0000259" key="7">
    <source>
        <dbReference type="Pfam" id="PF05426"/>
    </source>
</evidence>
<dbReference type="InterPro" id="IPR008929">
    <property type="entry name" value="Chondroitin_lyas"/>
</dbReference>
<dbReference type="Gene3D" id="2.80.10.50">
    <property type="match status" value="1"/>
</dbReference>
<protein>
    <recommendedName>
        <fullName evidence="7">Alginate lyase domain-containing protein</fullName>
    </recommendedName>
</protein>
<keyword evidence="5" id="KW-1133">Transmembrane helix</keyword>
<feature type="compositionally biased region" description="Polar residues" evidence="4">
    <location>
        <begin position="748"/>
        <end position="764"/>
    </location>
</feature>
<reference evidence="8 10" key="1">
    <citation type="submission" date="2019-10" db="EMBL/GenBank/DDBJ databases">
        <title>Bifidobacterium from non-human primates.</title>
        <authorList>
            <person name="Modesto M."/>
        </authorList>
    </citation>
    <scope>NUCLEOTIDE SEQUENCE [LARGE SCALE GENOMIC DNA]</scope>
    <source>
        <strain evidence="8 10">SMA1</strain>
    </source>
</reference>
<evidence type="ECO:0000313" key="8">
    <source>
        <dbReference type="EMBL" id="NEH10571.1"/>
    </source>
</evidence>
<comment type="subcellular location">
    <subcellularLocation>
        <location evidence="1">Cell envelope</location>
    </subcellularLocation>
</comment>
<feature type="region of interest" description="Disordered" evidence="4">
    <location>
        <begin position="935"/>
        <end position="987"/>
    </location>
</feature>
<evidence type="ECO:0000313" key="9">
    <source>
        <dbReference type="EMBL" id="NEH10646.1"/>
    </source>
</evidence>
<feature type="domain" description="Alginate lyase" evidence="7">
    <location>
        <begin position="302"/>
        <end position="534"/>
    </location>
</feature>
<dbReference type="InterPro" id="IPR013378">
    <property type="entry name" value="InlB-like_B-rpt"/>
</dbReference>
<keyword evidence="10" id="KW-1185">Reference proteome</keyword>
<evidence type="ECO:0000256" key="4">
    <source>
        <dbReference type="SAM" id="MobiDB-lite"/>
    </source>
</evidence>
<dbReference type="InterPro" id="IPR008397">
    <property type="entry name" value="Alginate_lyase_dom"/>
</dbReference>
<proteinExistence type="predicted"/>
<dbReference type="Pfam" id="PF07554">
    <property type="entry name" value="FIVAR"/>
    <property type="match status" value="1"/>
</dbReference>
<dbReference type="Gene3D" id="1.50.10.100">
    <property type="entry name" value="Chondroitin AC/alginate lyase"/>
    <property type="match status" value="1"/>
</dbReference>
<dbReference type="EMBL" id="WHZU01000001">
    <property type="protein sequence ID" value="NEH10646.1"/>
    <property type="molecule type" value="Genomic_DNA"/>
</dbReference>
<dbReference type="Gene3D" id="1.20.1270.70">
    <property type="entry name" value="Designed single chain three-helix bundle"/>
    <property type="match status" value="1"/>
</dbReference>
<gene>
    <name evidence="8" type="ORF">GFD18_00405</name>
    <name evidence="9" type="ORF">GFD18_00810</name>
</gene>
<keyword evidence="5" id="KW-0812">Transmembrane</keyword>
<dbReference type="SUPFAM" id="SSF50405">
    <property type="entry name" value="Actin-crosslinking proteins"/>
    <property type="match status" value="1"/>
</dbReference>
<feature type="region of interest" description="Disordered" evidence="4">
    <location>
        <begin position="743"/>
        <end position="773"/>
    </location>
</feature>
<comment type="caution">
    <text evidence="8">The sequence shown here is derived from an EMBL/GenBank/DDBJ whole genome shotgun (WGS) entry which is preliminary data.</text>
</comment>
<dbReference type="EMBL" id="WHZU01000001">
    <property type="protein sequence ID" value="NEH10571.1"/>
    <property type="molecule type" value="Genomic_DNA"/>
</dbReference>
<dbReference type="Proteomes" id="UP000475155">
    <property type="component" value="Unassembled WGS sequence"/>
</dbReference>
<name>A0ABX0C5V9_9BIFI</name>
<dbReference type="RefSeq" id="WP_163200086.1">
    <property type="nucleotide sequence ID" value="NZ_WHZU01000001.1"/>
</dbReference>